<dbReference type="PROSITE" id="PS51084">
    <property type="entry name" value="HIT_2"/>
    <property type="match status" value="1"/>
</dbReference>
<dbReference type="SUPFAM" id="SSF54197">
    <property type="entry name" value="HIT-like"/>
    <property type="match status" value="1"/>
</dbReference>
<reference evidence="5 6" key="1">
    <citation type="journal article" date="2016" name="Nat. Commun.">
        <title>Thousands of microbial genomes shed light on interconnected biogeochemical processes in an aquifer system.</title>
        <authorList>
            <person name="Anantharaman K."/>
            <person name="Brown C.T."/>
            <person name="Hug L.A."/>
            <person name="Sharon I."/>
            <person name="Castelle C.J."/>
            <person name="Probst A.J."/>
            <person name="Thomas B.C."/>
            <person name="Singh A."/>
            <person name="Wilkins M.J."/>
            <person name="Karaoz U."/>
            <person name="Brodie E.L."/>
            <person name="Williams K.H."/>
            <person name="Hubbard S.S."/>
            <person name="Banfield J.F."/>
        </authorList>
    </citation>
    <scope>NUCLEOTIDE SEQUENCE [LARGE SCALE GENOMIC DNA]</scope>
</reference>
<protein>
    <recommendedName>
        <fullName evidence="4">HIT domain-containing protein</fullName>
    </recommendedName>
</protein>
<organism evidence="5 6">
    <name type="scientific">Candidatus Amesbacteria bacterium RIFOXYB1_FULL_47_9</name>
    <dbReference type="NCBI Taxonomy" id="1797266"/>
    <lineage>
        <taxon>Bacteria</taxon>
        <taxon>Candidatus Amesiibacteriota</taxon>
    </lineage>
</organism>
<gene>
    <name evidence="5" type="ORF">A2395_00730</name>
</gene>
<dbReference type="EMBL" id="MEXU01000031">
    <property type="protein sequence ID" value="OGD10189.1"/>
    <property type="molecule type" value="Genomic_DNA"/>
</dbReference>
<dbReference type="PANTHER" id="PTHR46648:SF1">
    <property type="entry name" value="ADENOSINE 5'-MONOPHOSPHORAMIDASE HNT1"/>
    <property type="match status" value="1"/>
</dbReference>
<evidence type="ECO:0000256" key="3">
    <source>
        <dbReference type="PROSITE-ProRule" id="PRU00464"/>
    </source>
</evidence>
<dbReference type="GO" id="GO:0003824">
    <property type="term" value="F:catalytic activity"/>
    <property type="evidence" value="ECO:0007669"/>
    <property type="project" value="InterPro"/>
</dbReference>
<evidence type="ECO:0000256" key="2">
    <source>
        <dbReference type="PIRSR" id="PIRSR601310-3"/>
    </source>
</evidence>
<dbReference type="InterPro" id="IPR001310">
    <property type="entry name" value="Histidine_triad_HIT"/>
</dbReference>
<dbReference type="Pfam" id="PF01230">
    <property type="entry name" value="HIT"/>
    <property type="match status" value="1"/>
</dbReference>
<dbReference type="InterPro" id="IPR011146">
    <property type="entry name" value="HIT-like"/>
</dbReference>
<dbReference type="Proteomes" id="UP000178188">
    <property type="component" value="Unassembled WGS sequence"/>
</dbReference>
<proteinExistence type="predicted"/>
<dbReference type="Gene3D" id="3.30.428.10">
    <property type="entry name" value="HIT-like"/>
    <property type="match status" value="1"/>
</dbReference>
<feature type="short sequence motif" description="Histidine triad motif" evidence="2 3">
    <location>
        <begin position="113"/>
        <end position="117"/>
    </location>
</feature>
<accession>A0A1F4ZUT7</accession>
<sequence length="157" mass="17965">MYNHAPNNYKCPICLGVLGIESEDTLLKQADLVYKDDLVSVFINSFWIDTAEGSAIVVTNGHYENLYEIPQAEGYRIFDISKKISIAMRNAYNCDGTTTRQNNEPAGDQHAFHFHLHIYPRYDGDAYNINLTKKSTLSLPEERIKYVKLLKEELSNN</sequence>
<evidence type="ECO:0000313" key="6">
    <source>
        <dbReference type="Proteomes" id="UP000178188"/>
    </source>
</evidence>
<dbReference type="GO" id="GO:0009117">
    <property type="term" value="P:nucleotide metabolic process"/>
    <property type="evidence" value="ECO:0007669"/>
    <property type="project" value="TreeGrafter"/>
</dbReference>
<evidence type="ECO:0000313" key="5">
    <source>
        <dbReference type="EMBL" id="OGD10189.1"/>
    </source>
</evidence>
<comment type="caution">
    <text evidence="5">The sequence shown here is derived from an EMBL/GenBank/DDBJ whole genome shotgun (WGS) entry which is preliminary data.</text>
</comment>
<dbReference type="PANTHER" id="PTHR46648">
    <property type="entry name" value="HIT FAMILY PROTEIN 1"/>
    <property type="match status" value="1"/>
</dbReference>
<evidence type="ECO:0000259" key="4">
    <source>
        <dbReference type="PROSITE" id="PS51084"/>
    </source>
</evidence>
<dbReference type="AlphaFoldDB" id="A0A1F4ZUT7"/>
<name>A0A1F4ZUT7_9BACT</name>
<dbReference type="InterPro" id="IPR036265">
    <property type="entry name" value="HIT-like_sf"/>
</dbReference>
<feature type="active site" description="Tele-AMP-histidine intermediate" evidence="1">
    <location>
        <position position="115"/>
    </location>
</feature>
<evidence type="ECO:0000256" key="1">
    <source>
        <dbReference type="PIRSR" id="PIRSR601310-1"/>
    </source>
</evidence>
<feature type="domain" description="HIT" evidence="4">
    <location>
        <begin position="20"/>
        <end position="128"/>
    </location>
</feature>